<reference evidence="5 6" key="1">
    <citation type="submission" date="2017-02" db="EMBL/GenBank/DDBJ databases">
        <authorList>
            <person name="Peterson S.W."/>
        </authorList>
    </citation>
    <scope>NUCLEOTIDE SEQUENCE [LARGE SCALE GENOMIC DNA]</scope>
    <source>
        <strain evidence="5 6">B Ar 00.02</strain>
    </source>
</reference>
<protein>
    <submittedName>
        <fullName evidence="5">HIT family protein</fullName>
    </submittedName>
</protein>
<evidence type="ECO:0000256" key="2">
    <source>
        <dbReference type="PIRSR" id="PIRSR601310-3"/>
    </source>
</evidence>
<dbReference type="GO" id="GO:0003824">
    <property type="term" value="F:catalytic activity"/>
    <property type="evidence" value="ECO:0007669"/>
    <property type="project" value="InterPro"/>
</dbReference>
<gene>
    <name evidence="5" type="ORF">FM101_09560</name>
</gene>
<dbReference type="Proteomes" id="UP000195913">
    <property type="component" value="Unassembled WGS sequence"/>
</dbReference>
<dbReference type="InterPro" id="IPR011146">
    <property type="entry name" value="HIT-like"/>
</dbReference>
<feature type="active site" description="Tele-AMP-histidine intermediate" evidence="1">
    <location>
        <position position="102"/>
    </location>
</feature>
<sequence length="151" mass="16952">MTITEERDTMSTLFTKIINGELPGRFVWKDPDVVAFLSIGPITDGHTLVVPRQEVDDWTDIEPELLNKLNAVARVIGRAQKRAFGSERAGLMVAGFEVPHLHVHVWPTNSLADFDLSRADTDPKESHLDDNAERLRTALREDGHTDMVPNQ</sequence>
<dbReference type="PANTHER" id="PTHR46648">
    <property type="entry name" value="HIT FAMILY PROTEIN 1"/>
    <property type="match status" value="1"/>
</dbReference>
<accession>A0A1R4GCS3</accession>
<feature type="short sequence motif" description="Histidine triad motif" evidence="2 3">
    <location>
        <begin position="100"/>
        <end position="104"/>
    </location>
</feature>
<dbReference type="SUPFAM" id="SSF54197">
    <property type="entry name" value="HIT-like"/>
    <property type="match status" value="1"/>
</dbReference>
<dbReference type="Gene3D" id="3.30.428.10">
    <property type="entry name" value="HIT-like"/>
    <property type="match status" value="1"/>
</dbReference>
<evidence type="ECO:0000256" key="3">
    <source>
        <dbReference type="PROSITE-ProRule" id="PRU00464"/>
    </source>
</evidence>
<dbReference type="EMBL" id="FUHW01000033">
    <property type="protein sequence ID" value="SJM65971.1"/>
    <property type="molecule type" value="Genomic_DNA"/>
</dbReference>
<dbReference type="Pfam" id="PF01230">
    <property type="entry name" value="HIT"/>
    <property type="match status" value="1"/>
</dbReference>
<proteinExistence type="predicted"/>
<evidence type="ECO:0000256" key="1">
    <source>
        <dbReference type="PIRSR" id="PIRSR601310-1"/>
    </source>
</evidence>
<keyword evidence="6" id="KW-1185">Reference proteome</keyword>
<dbReference type="AlphaFoldDB" id="A0A1R4GCS3"/>
<dbReference type="PRINTS" id="PR00332">
    <property type="entry name" value="HISTRIAD"/>
</dbReference>
<name>A0A1R4GCS3_9MICC</name>
<evidence type="ECO:0000313" key="5">
    <source>
        <dbReference type="EMBL" id="SJM65971.1"/>
    </source>
</evidence>
<evidence type="ECO:0000313" key="6">
    <source>
        <dbReference type="Proteomes" id="UP000195913"/>
    </source>
</evidence>
<dbReference type="GO" id="GO:0009117">
    <property type="term" value="P:nucleotide metabolic process"/>
    <property type="evidence" value="ECO:0007669"/>
    <property type="project" value="TreeGrafter"/>
</dbReference>
<dbReference type="InterPro" id="IPR036265">
    <property type="entry name" value="HIT-like_sf"/>
</dbReference>
<feature type="domain" description="HIT" evidence="4">
    <location>
        <begin position="13"/>
        <end position="116"/>
    </location>
</feature>
<dbReference type="PROSITE" id="PS51084">
    <property type="entry name" value="HIT_2"/>
    <property type="match status" value="1"/>
</dbReference>
<evidence type="ECO:0000259" key="4">
    <source>
        <dbReference type="PROSITE" id="PS51084"/>
    </source>
</evidence>
<dbReference type="InterPro" id="IPR001310">
    <property type="entry name" value="Histidine_triad_HIT"/>
</dbReference>
<organism evidence="5 6">
    <name type="scientific">Arthrobacter rhombi</name>
    <dbReference type="NCBI Taxonomy" id="71253"/>
    <lineage>
        <taxon>Bacteria</taxon>
        <taxon>Bacillati</taxon>
        <taxon>Actinomycetota</taxon>
        <taxon>Actinomycetes</taxon>
        <taxon>Micrococcales</taxon>
        <taxon>Micrococcaceae</taxon>
        <taxon>Arthrobacter</taxon>
    </lineage>
</organism>
<dbReference type="PANTHER" id="PTHR46648:SF1">
    <property type="entry name" value="ADENOSINE 5'-MONOPHOSPHORAMIDASE HNT1"/>
    <property type="match status" value="1"/>
</dbReference>